<dbReference type="InterPro" id="IPR058031">
    <property type="entry name" value="AAA_lid_NorR"/>
</dbReference>
<sequence length="453" mass="50957">MKYKILVIDDERLIRLSLREGLTDFGYEVETAAGIREGLELAERFFPHFVLLDNRLGEDRGIDFIEAIKRIDDDIQLVMMTAYGSVSQAVEAVKRGAYDYIQKPFDLDALDLLIRCCMEQLNTRRSLGLAGAPRHELIGESAAISRIRGLIGVIAKNDSVDLLIRGETGTGKEVVANLVHRQSVRCGLPMVKINCGAIPENLLESELFGYERGAFTGAVKTKKGLLELANGSTVFLDEIGEMPLSMQAKLLTFLEDRRFKRVGGLRDIEVNVRVIAATNRDLKAAIARKEFREDLFYRLNVMQIEIPPLRERPEDILPLARHFLERCSRKFGKNIHALSPAFAGELLTYSWKGNVRELRNIIERSALFCEGDLLERGALLEERPSESAPMPAGWGEKGIDLPGEIARIERGYIEEAMRRAEGNLSKAADLLGLTRFSLRRKLDSWERSGARNE</sequence>
<evidence type="ECO:0000256" key="7">
    <source>
        <dbReference type="PROSITE-ProRule" id="PRU00169"/>
    </source>
</evidence>
<dbReference type="RefSeq" id="WP_262399194.1">
    <property type="nucleotide sequence ID" value="NZ_JACRTB010000005.1"/>
</dbReference>
<dbReference type="Pfam" id="PF02954">
    <property type="entry name" value="HTH_8"/>
    <property type="match status" value="1"/>
</dbReference>
<keyword evidence="7" id="KW-0597">Phosphoprotein</keyword>
<dbReference type="PRINTS" id="PR01590">
    <property type="entry name" value="HTHFIS"/>
</dbReference>
<feature type="domain" description="Sigma-54 factor interaction" evidence="8">
    <location>
        <begin position="137"/>
        <end position="367"/>
    </location>
</feature>
<evidence type="ECO:0000259" key="9">
    <source>
        <dbReference type="PROSITE" id="PS50110"/>
    </source>
</evidence>
<evidence type="ECO:0000259" key="8">
    <source>
        <dbReference type="PROSITE" id="PS50045"/>
    </source>
</evidence>
<keyword evidence="2" id="KW-0547">Nucleotide-binding</keyword>
<keyword evidence="11" id="KW-1185">Reference proteome</keyword>
<reference evidence="10 11" key="1">
    <citation type="submission" date="2020-08" db="EMBL/GenBank/DDBJ databases">
        <title>Genome public.</title>
        <authorList>
            <person name="Liu C."/>
            <person name="Sun Q."/>
        </authorList>
    </citation>
    <scope>NUCLEOTIDE SEQUENCE [LARGE SCALE GENOMIC DNA]</scope>
    <source>
        <strain evidence="10 11">BX1</strain>
    </source>
</reference>
<dbReference type="InterPro" id="IPR001789">
    <property type="entry name" value="Sig_transdc_resp-reg_receiver"/>
</dbReference>
<dbReference type="Pfam" id="PF00072">
    <property type="entry name" value="Response_reg"/>
    <property type="match status" value="1"/>
</dbReference>
<comment type="function">
    <text evidence="6">May play the central regulatory role in sporulation. It may be an element of the effector pathway responsible for the activation of sporulation genes in response to nutritional stress. Spo0A may act in concert with spo0H (a sigma factor) to control the expression of some genes that are critical to the sporulation process.</text>
</comment>
<feature type="domain" description="Response regulatory" evidence="9">
    <location>
        <begin position="4"/>
        <end position="118"/>
    </location>
</feature>
<dbReference type="Pfam" id="PF25601">
    <property type="entry name" value="AAA_lid_14"/>
    <property type="match status" value="1"/>
</dbReference>
<dbReference type="PROSITE" id="PS00675">
    <property type="entry name" value="SIGMA54_INTERACT_1"/>
    <property type="match status" value="1"/>
</dbReference>
<dbReference type="SUPFAM" id="SSF52540">
    <property type="entry name" value="P-loop containing nucleoside triphosphate hydrolases"/>
    <property type="match status" value="1"/>
</dbReference>
<gene>
    <name evidence="10" type="ORF">H8717_03960</name>
</gene>
<evidence type="ECO:0000256" key="6">
    <source>
        <dbReference type="ARBA" id="ARBA00024867"/>
    </source>
</evidence>
<dbReference type="SUPFAM" id="SSF52172">
    <property type="entry name" value="CheY-like"/>
    <property type="match status" value="1"/>
</dbReference>
<dbReference type="CDD" id="cd00009">
    <property type="entry name" value="AAA"/>
    <property type="match status" value="1"/>
</dbReference>
<proteinExistence type="predicted"/>
<evidence type="ECO:0000256" key="1">
    <source>
        <dbReference type="ARBA" id="ARBA00018672"/>
    </source>
</evidence>
<dbReference type="PROSITE" id="PS50045">
    <property type="entry name" value="SIGMA54_INTERACT_4"/>
    <property type="match status" value="1"/>
</dbReference>
<evidence type="ECO:0000313" key="10">
    <source>
        <dbReference type="EMBL" id="MBC8575569.1"/>
    </source>
</evidence>
<dbReference type="Gene3D" id="1.10.10.60">
    <property type="entry name" value="Homeodomain-like"/>
    <property type="match status" value="1"/>
</dbReference>
<evidence type="ECO:0000256" key="3">
    <source>
        <dbReference type="ARBA" id="ARBA00022840"/>
    </source>
</evidence>
<protein>
    <recommendedName>
        <fullName evidence="1">Stage 0 sporulation protein A homolog</fullName>
    </recommendedName>
</protein>
<evidence type="ECO:0000256" key="5">
    <source>
        <dbReference type="ARBA" id="ARBA00023163"/>
    </source>
</evidence>
<dbReference type="SMART" id="SM00448">
    <property type="entry name" value="REC"/>
    <property type="match status" value="1"/>
</dbReference>
<dbReference type="Gene3D" id="1.10.8.60">
    <property type="match status" value="1"/>
</dbReference>
<dbReference type="SUPFAM" id="SSF46689">
    <property type="entry name" value="Homeodomain-like"/>
    <property type="match status" value="1"/>
</dbReference>
<dbReference type="EMBL" id="JACRTB010000005">
    <property type="protein sequence ID" value="MBC8575569.1"/>
    <property type="molecule type" value="Genomic_DNA"/>
</dbReference>
<comment type="caution">
    <text evidence="10">The sequence shown here is derived from an EMBL/GenBank/DDBJ whole genome shotgun (WGS) entry which is preliminary data.</text>
</comment>
<evidence type="ECO:0000256" key="2">
    <source>
        <dbReference type="ARBA" id="ARBA00022741"/>
    </source>
</evidence>
<organism evidence="10 11">
    <name type="scientific">Yanshouia hominis</name>
    <dbReference type="NCBI Taxonomy" id="2763673"/>
    <lineage>
        <taxon>Bacteria</taxon>
        <taxon>Bacillati</taxon>
        <taxon>Bacillota</taxon>
        <taxon>Clostridia</taxon>
        <taxon>Eubacteriales</taxon>
        <taxon>Oscillospiraceae</taxon>
        <taxon>Yanshouia</taxon>
    </lineage>
</organism>
<dbReference type="InterPro" id="IPR003593">
    <property type="entry name" value="AAA+_ATPase"/>
</dbReference>
<keyword evidence="4" id="KW-0805">Transcription regulation</keyword>
<dbReference type="InterPro" id="IPR027417">
    <property type="entry name" value="P-loop_NTPase"/>
</dbReference>
<keyword evidence="3" id="KW-0067">ATP-binding</keyword>
<dbReference type="InterPro" id="IPR002197">
    <property type="entry name" value="HTH_Fis"/>
</dbReference>
<evidence type="ECO:0000256" key="4">
    <source>
        <dbReference type="ARBA" id="ARBA00023015"/>
    </source>
</evidence>
<dbReference type="InterPro" id="IPR009057">
    <property type="entry name" value="Homeodomain-like_sf"/>
</dbReference>
<feature type="modified residue" description="4-aspartylphosphate" evidence="7">
    <location>
        <position position="53"/>
    </location>
</feature>
<dbReference type="Pfam" id="PF00158">
    <property type="entry name" value="Sigma54_activat"/>
    <property type="match status" value="1"/>
</dbReference>
<dbReference type="Proteomes" id="UP000658131">
    <property type="component" value="Unassembled WGS sequence"/>
</dbReference>
<dbReference type="Gene3D" id="3.40.50.2300">
    <property type="match status" value="1"/>
</dbReference>
<accession>A0ABR7NGN5</accession>
<dbReference type="InterPro" id="IPR002078">
    <property type="entry name" value="Sigma_54_int"/>
</dbReference>
<evidence type="ECO:0000313" key="11">
    <source>
        <dbReference type="Proteomes" id="UP000658131"/>
    </source>
</evidence>
<dbReference type="PANTHER" id="PTHR32071">
    <property type="entry name" value="TRANSCRIPTIONAL REGULATORY PROTEIN"/>
    <property type="match status" value="1"/>
</dbReference>
<dbReference type="PROSITE" id="PS50110">
    <property type="entry name" value="RESPONSE_REGULATORY"/>
    <property type="match status" value="1"/>
</dbReference>
<dbReference type="SMART" id="SM00382">
    <property type="entry name" value="AAA"/>
    <property type="match status" value="1"/>
</dbReference>
<dbReference type="Gene3D" id="3.40.50.300">
    <property type="entry name" value="P-loop containing nucleotide triphosphate hydrolases"/>
    <property type="match status" value="1"/>
</dbReference>
<dbReference type="PANTHER" id="PTHR32071:SF113">
    <property type="entry name" value="ALGINATE BIOSYNTHESIS TRANSCRIPTIONAL REGULATORY PROTEIN ALGB"/>
    <property type="match status" value="1"/>
</dbReference>
<keyword evidence="5" id="KW-0804">Transcription</keyword>
<dbReference type="InterPro" id="IPR025662">
    <property type="entry name" value="Sigma_54_int_dom_ATP-bd_1"/>
</dbReference>
<name>A0ABR7NGN5_9FIRM</name>
<dbReference type="InterPro" id="IPR011006">
    <property type="entry name" value="CheY-like_superfamily"/>
</dbReference>